<protein>
    <submittedName>
        <fullName evidence="1">Uncharacterized protein</fullName>
    </submittedName>
</protein>
<sequence length="28" mass="2899">MTKALEFGSAAQSAGTIKVAKFPDLFGI</sequence>
<organism evidence="1 2">
    <name type="scientific">Aspergillus tanneri</name>
    <dbReference type="NCBI Taxonomy" id="1220188"/>
    <lineage>
        <taxon>Eukaryota</taxon>
        <taxon>Fungi</taxon>
        <taxon>Dikarya</taxon>
        <taxon>Ascomycota</taxon>
        <taxon>Pezizomycotina</taxon>
        <taxon>Eurotiomycetes</taxon>
        <taxon>Eurotiomycetidae</taxon>
        <taxon>Eurotiales</taxon>
        <taxon>Aspergillaceae</taxon>
        <taxon>Aspergillus</taxon>
        <taxon>Aspergillus subgen. Circumdati</taxon>
    </lineage>
</organism>
<gene>
    <name evidence="1" type="ORF">EYZ11_012614</name>
</gene>
<keyword evidence="2" id="KW-1185">Reference proteome</keyword>
<proteinExistence type="predicted"/>
<comment type="caution">
    <text evidence="1">The sequence shown here is derived from an EMBL/GenBank/DDBJ whole genome shotgun (WGS) entry which is preliminary data.</text>
</comment>
<dbReference type="EMBL" id="SOSA01000988">
    <property type="protein sequence ID" value="THC87939.1"/>
    <property type="molecule type" value="Genomic_DNA"/>
</dbReference>
<name>A0A4S3IZS8_9EURO</name>
<evidence type="ECO:0000313" key="2">
    <source>
        <dbReference type="Proteomes" id="UP000308092"/>
    </source>
</evidence>
<accession>A0A4S3IZS8</accession>
<dbReference type="AlphaFoldDB" id="A0A4S3IZS8"/>
<dbReference type="Proteomes" id="UP000308092">
    <property type="component" value="Unassembled WGS sequence"/>
</dbReference>
<reference evidence="1 2" key="1">
    <citation type="submission" date="2019-03" db="EMBL/GenBank/DDBJ databases">
        <title>The genome sequence of a newly discovered highly antifungal drug resistant Aspergillus species, Aspergillus tanneri NIH 1004.</title>
        <authorList>
            <person name="Mounaud S."/>
            <person name="Singh I."/>
            <person name="Joardar V."/>
            <person name="Pakala S."/>
            <person name="Pakala S."/>
            <person name="Venepally P."/>
            <person name="Hoover J."/>
            <person name="Nierman W."/>
            <person name="Chung J."/>
            <person name="Losada L."/>
        </authorList>
    </citation>
    <scope>NUCLEOTIDE SEQUENCE [LARGE SCALE GENOMIC DNA]</scope>
    <source>
        <strain evidence="1 2">NIH1004</strain>
    </source>
</reference>
<evidence type="ECO:0000313" key="1">
    <source>
        <dbReference type="EMBL" id="THC87939.1"/>
    </source>
</evidence>
<dbReference type="VEuPathDB" id="FungiDB:EYZ11_012614"/>